<reference evidence="3 4" key="1">
    <citation type="submission" date="2018-06" db="EMBL/GenBank/DDBJ databases">
        <title>Genomic Encyclopedia of Archaeal and Bacterial Type Strains, Phase II (KMG-II): from individual species to whole genera.</title>
        <authorList>
            <person name="Goeker M."/>
        </authorList>
    </citation>
    <scope>NUCLEOTIDE SEQUENCE [LARGE SCALE GENOMIC DNA]</scope>
    <source>
        <strain evidence="3 4">DSM 24525</strain>
    </source>
</reference>
<dbReference type="SUPFAM" id="SSF103481">
    <property type="entry name" value="Multidrug resistance efflux transporter EmrE"/>
    <property type="match status" value="2"/>
</dbReference>
<gene>
    <name evidence="3" type="ORF">C8P66_12755</name>
</gene>
<dbReference type="OrthoDB" id="9812899at2"/>
<evidence type="ECO:0000313" key="3">
    <source>
        <dbReference type="EMBL" id="PZW39852.1"/>
    </source>
</evidence>
<dbReference type="Proteomes" id="UP000249688">
    <property type="component" value="Unassembled WGS sequence"/>
</dbReference>
<organism evidence="3 4">
    <name type="scientific">Humitalea rosea</name>
    <dbReference type="NCBI Taxonomy" id="990373"/>
    <lineage>
        <taxon>Bacteria</taxon>
        <taxon>Pseudomonadati</taxon>
        <taxon>Pseudomonadota</taxon>
        <taxon>Alphaproteobacteria</taxon>
        <taxon>Acetobacterales</taxon>
        <taxon>Roseomonadaceae</taxon>
        <taxon>Humitalea</taxon>
    </lineage>
</organism>
<keyword evidence="4" id="KW-1185">Reference proteome</keyword>
<feature type="transmembrane region" description="Helical" evidence="1">
    <location>
        <begin position="213"/>
        <end position="236"/>
    </location>
</feature>
<dbReference type="RefSeq" id="WP_111399960.1">
    <property type="nucleotide sequence ID" value="NZ_QKYU01000027.1"/>
</dbReference>
<dbReference type="Pfam" id="PF00892">
    <property type="entry name" value="EamA"/>
    <property type="match status" value="1"/>
</dbReference>
<evidence type="ECO:0000259" key="2">
    <source>
        <dbReference type="Pfam" id="PF00892"/>
    </source>
</evidence>
<evidence type="ECO:0000313" key="4">
    <source>
        <dbReference type="Proteomes" id="UP000249688"/>
    </source>
</evidence>
<dbReference type="InterPro" id="IPR000620">
    <property type="entry name" value="EamA_dom"/>
</dbReference>
<feature type="transmembrane region" description="Helical" evidence="1">
    <location>
        <begin position="273"/>
        <end position="291"/>
    </location>
</feature>
<name>A0A2W7I327_9PROT</name>
<sequence length="310" mass="33278">MPEGRQRLPYVPLGENGVRAIGFVCAGFFIVSCADAAVKWALPEVGIAAAMIWRGVFGALAVAVIAGFRDLRPRNTRLIAARSGLHTLVSAAYYGAWMLGMPLAESYAVSSAAPLMMTLLAVPLLGESFGWRRTISTTVGFLGVLIMLRPGGDLWRPETVMLLFAVAALALTRIWTRLLARTDRPETIAFWLMLAHIPAGLVLLPIFPGPVIIPALPVVAALVFLGLANGIAHALFARGFAMAPIYSLAPYEYTPLIWGGALGYLIWGNVPGWGTIAGAGVVIAAGLYNLHREQLRARERRLEARTVPAI</sequence>
<dbReference type="AlphaFoldDB" id="A0A2W7I327"/>
<dbReference type="PANTHER" id="PTHR22911:SF103">
    <property type="entry name" value="BLR2811 PROTEIN"/>
    <property type="match status" value="1"/>
</dbReference>
<dbReference type="GO" id="GO:0016020">
    <property type="term" value="C:membrane"/>
    <property type="evidence" value="ECO:0007669"/>
    <property type="project" value="InterPro"/>
</dbReference>
<feature type="transmembrane region" description="Helical" evidence="1">
    <location>
        <begin position="188"/>
        <end position="207"/>
    </location>
</feature>
<feature type="transmembrane region" description="Helical" evidence="1">
    <location>
        <begin position="248"/>
        <end position="267"/>
    </location>
</feature>
<keyword evidence="1" id="KW-0812">Transmembrane</keyword>
<comment type="caution">
    <text evidence="3">The sequence shown here is derived from an EMBL/GenBank/DDBJ whole genome shotgun (WGS) entry which is preliminary data.</text>
</comment>
<accession>A0A2W7I327</accession>
<dbReference type="InterPro" id="IPR037185">
    <property type="entry name" value="EmrE-like"/>
</dbReference>
<feature type="transmembrane region" description="Helical" evidence="1">
    <location>
        <begin position="80"/>
        <end position="100"/>
    </location>
</feature>
<proteinExistence type="predicted"/>
<dbReference type="EMBL" id="QKYU01000027">
    <property type="protein sequence ID" value="PZW39852.1"/>
    <property type="molecule type" value="Genomic_DNA"/>
</dbReference>
<protein>
    <submittedName>
        <fullName evidence="3">Drug/metabolite transporter (DMT)-like permease</fullName>
    </submittedName>
</protein>
<evidence type="ECO:0000256" key="1">
    <source>
        <dbReference type="SAM" id="Phobius"/>
    </source>
</evidence>
<dbReference type="PROSITE" id="PS51257">
    <property type="entry name" value="PROKAR_LIPOPROTEIN"/>
    <property type="match status" value="1"/>
</dbReference>
<dbReference type="PANTHER" id="PTHR22911">
    <property type="entry name" value="ACYL-MALONYL CONDENSING ENZYME-RELATED"/>
    <property type="match status" value="1"/>
</dbReference>
<feature type="transmembrane region" description="Helical" evidence="1">
    <location>
        <begin position="47"/>
        <end position="68"/>
    </location>
</feature>
<feature type="transmembrane region" description="Helical" evidence="1">
    <location>
        <begin position="20"/>
        <end position="41"/>
    </location>
</feature>
<feature type="transmembrane region" description="Helical" evidence="1">
    <location>
        <begin position="160"/>
        <end position="176"/>
    </location>
</feature>
<keyword evidence="1" id="KW-1133">Transmembrane helix</keyword>
<feature type="domain" description="EamA" evidence="2">
    <location>
        <begin position="20"/>
        <end position="148"/>
    </location>
</feature>
<keyword evidence="1" id="KW-0472">Membrane</keyword>